<dbReference type="InterPro" id="IPR011051">
    <property type="entry name" value="RmlC_Cupin_sf"/>
</dbReference>
<dbReference type="OrthoDB" id="72027at2"/>
<dbReference type="RefSeq" id="WP_124876570.1">
    <property type="nucleotide sequence ID" value="NZ_RQJO01000009.1"/>
</dbReference>
<dbReference type="AlphaFoldDB" id="A0A3P1BMZ3"/>
<name>A0A3P1BMZ3_9BACT</name>
<dbReference type="PANTHER" id="PTHR36440:SF1">
    <property type="entry name" value="PUTATIVE (AFU_ORTHOLOGUE AFUA_8G07350)-RELATED"/>
    <property type="match status" value="1"/>
</dbReference>
<keyword evidence="3" id="KW-1185">Reference proteome</keyword>
<dbReference type="InterPro" id="IPR053146">
    <property type="entry name" value="QDO-like"/>
</dbReference>
<evidence type="ECO:0000259" key="1">
    <source>
        <dbReference type="Pfam" id="PF07883"/>
    </source>
</evidence>
<reference evidence="2 3" key="1">
    <citation type="submission" date="2018-11" db="EMBL/GenBank/DDBJ databases">
        <authorList>
            <person name="Zhou Z."/>
            <person name="Wang G."/>
        </authorList>
    </citation>
    <scope>NUCLEOTIDE SEQUENCE [LARGE SCALE GENOMIC DNA]</scope>
    <source>
        <strain evidence="2 3">KCTC52004</strain>
    </source>
</reference>
<proteinExistence type="predicted"/>
<evidence type="ECO:0000313" key="3">
    <source>
        <dbReference type="Proteomes" id="UP000271925"/>
    </source>
</evidence>
<dbReference type="EMBL" id="RQJO01000009">
    <property type="protein sequence ID" value="RRB02408.1"/>
    <property type="molecule type" value="Genomic_DNA"/>
</dbReference>
<dbReference type="Proteomes" id="UP000271925">
    <property type="component" value="Unassembled WGS sequence"/>
</dbReference>
<comment type="caution">
    <text evidence="2">The sequence shown here is derived from an EMBL/GenBank/DDBJ whole genome shotgun (WGS) entry which is preliminary data.</text>
</comment>
<dbReference type="SUPFAM" id="SSF51182">
    <property type="entry name" value="RmlC-like cupins"/>
    <property type="match status" value="1"/>
</dbReference>
<evidence type="ECO:0000313" key="2">
    <source>
        <dbReference type="EMBL" id="RRB02408.1"/>
    </source>
</evidence>
<protein>
    <submittedName>
        <fullName evidence="2">Cupin domain-containing protein</fullName>
    </submittedName>
</protein>
<sequence>MAYANKTLSNAKTGQVIRFIQTKNDTDGELLEMEAAFSPYSAEPVAHYHPQQVEDFQVLSGRLAVRMNGKIHLFRAGDRFHIPSNTVHSMWNPTDGKTVVNWRVSPALDTEYFLETTTGLANDGKTNASGVPSILQLSLLINRFSTVFRLTKPGPAVQKLVVLLVAPLACLLGYKSTYAKYID</sequence>
<dbReference type="InterPro" id="IPR013096">
    <property type="entry name" value="Cupin_2"/>
</dbReference>
<dbReference type="InterPro" id="IPR014710">
    <property type="entry name" value="RmlC-like_jellyroll"/>
</dbReference>
<dbReference type="PANTHER" id="PTHR36440">
    <property type="entry name" value="PUTATIVE (AFU_ORTHOLOGUE AFUA_8G07350)-RELATED"/>
    <property type="match status" value="1"/>
</dbReference>
<dbReference type="Pfam" id="PF07883">
    <property type="entry name" value="Cupin_2"/>
    <property type="match status" value="1"/>
</dbReference>
<gene>
    <name evidence="2" type="ORF">EHT25_18245</name>
</gene>
<dbReference type="Gene3D" id="2.60.120.10">
    <property type="entry name" value="Jelly Rolls"/>
    <property type="match status" value="1"/>
</dbReference>
<accession>A0A3P1BMZ3</accession>
<organism evidence="2 3">
    <name type="scientific">Larkinella rosea</name>
    <dbReference type="NCBI Taxonomy" id="2025312"/>
    <lineage>
        <taxon>Bacteria</taxon>
        <taxon>Pseudomonadati</taxon>
        <taxon>Bacteroidota</taxon>
        <taxon>Cytophagia</taxon>
        <taxon>Cytophagales</taxon>
        <taxon>Spirosomataceae</taxon>
        <taxon>Larkinella</taxon>
    </lineage>
</organism>
<feature type="domain" description="Cupin type-2" evidence="1">
    <location>
        <begin position="43"/>
        <end position="99"/>
    </location>
</feature>